<dbReference type="PANTHER" id="PTHR22967:SF57">
    <property type="entry name" value="AUXILIN, ISOFORM A-RELATED"/>
    <property type="match status" value="1"/>
</dbReference>
<dbReference type="GO" id="GO:0005737">
    <property type="term" value="C:cytoplasm"/>
    <property type="evidence" value="ECO:0007669"/>
    <property type="project" value="TreeGrafter"/>
</dbReference>
<evidence type="ECO:0000256" key="9">
    <source>
        <dbReference type="SAM" id="MobiDB-lite"/>
    </source>
</evidence>
<evidence type="ECO:0000256" key="3">
    <source>
        <dbReference type="ARBA" id="ARBA00022679"/>
    </source>
</evidence>
<evidence type="ECO:0000256" key="4">
    <source>
        <dbReference type="ARBA" id="ARBA00022741"/>
    </source>
</evidence>
<keyword evidence="3" id="KW-0808">Transferase</keyword>
<keyword evidence="2" id="KW-0723">Serine/threonine-protein kinase</keyword>
<evidence type="ECO:0000256" key="6">
    <source>
        <dbReference type="ARBA" id="ARBA00022840"/>
    </source>
</evidence>
<evidence type="ECO:0000256" key="8">
    <source>
        <dbReference type="ARBA" id="ARBA00048679"/>
    </source>
</evidence>
<dbReference type="EC" id="2.7.11.1" evidence="1"/>
<dbReference type="PROSITE" id="PS50011">
    <property type="entry name" value="PROTEIN_KINASE_DOM"/>
    <property type="match status" value="1"/>
</dbReference>
<evidence type="ECO:0000256" key="5">
    <source>
        <dbReference type="ARBA" id="ARBA00022777"/>
    </source>
</evidence>
<organism evidence="12 13">
    <name type="scientific">Heterorhabditis bacteriophora</name>
    <name type="common">Entomopathogenic nematode worm</name>
    <dbReference type="NCBI Taxonomy" id="37862"/>
    <lineage>
        <taxon>Eukaryota</taxon>
        <taxon>Metazoa</taxon>
        <taxon>Ecdysozoa</taxon>
        <taxon>Nematoda</taxon>
        <taxon>Chromadorea</taxon>
        <taxon>Rhabditida</taxon>
        <taxon>Rhabditina</taxon>
        <taxon>Rhabditomorpha</taxon>
        <taxon>Strongyloidea</taxon>
        <taxon>Heterorhabditidae</taxon>
        <taxon>Heterorhabditis</taxon>
    </lineage>
</organism>
<evidence type="ECO:0000256" key="10">
    <source>
        <dbReference type="SAM" id="Phobius"/>
    </source>
</evidence>
<feature type="transmembrane region" description="Helical" evidence="10">
    <location>
        <begin position="344"/>
        <end position="361"/>
    </location>
</feature>
<feature type="domain" description="Protein kinase" evidence="11">
    <location>
        <begin position="50"/>
        <end position="333"/>
    </location>
</feature>
<dbReference type="GO" id="GO:0005524">
    <property type="term" value="F:ATP binding"/>
    <property type="evidence" value="ECO:0007669"/>
    <property type="project" value="UniProtKB-KW"/>
</dbReference>
<proteinExistence type="predicted"/>
<reference evidence="13" key="1">
    <citation type="submission" date="2016-11" db="UniProtKB">
        <authorList>
            <consortium name="WormBaseParasite"/>
        </authorList>
    </citation>
    <scope>IDENTIFICATION</scope>
</reference>
<sequence>MPLGFFAGNSSSKPQPLASGDSGGKEKKEKKDGIDKDGRGTVLKLGKTSVTIDRKLAEGGFAIVYLVTDKQNRQYALKRQFINEDSKQVDACRREYQIVSSLKGHKNIVCYADHYLGQNKAGIYDYMLLTAYYKTSVLQLMNDRLALGRGLTTTEILSIFCDMCEAVARLHHSHTPVIHRDLKRFWKIFQVENILVDERNRAGPPIYVLCDFGSATTKVHRVLSSDNYPVHLIQEEINKYTTLSYRAPEMIDIYGGKPIGTKADTWAMGVMLFKLCYFSLPFGESAMAIQNGAFTFPSHPHYPDSIKAVIRCLLDADIDQRPSIYHCAVLSFQAADKPCPVRNVFVSFIYIYIYIYIYLHIKINIYLPYSQTAVVSPQAVSASSSNLYDSKKITENLTEVRDNY</sequence>
<comment type="catalytic activity">
    <reaction evidence="8">
        <text>L-seryl-[protein] + ATP = O-phospho-L-seryl-[protein] + ADP + H(+)</text>
        <dbReference type="Rhea" id="RHEA:17989"/>
        <dbReference type="Rhea" id="RHEA-COMP:9863"/>
        <dbReference type="Rhea" id="RHEA-COMP:11604"/>
        <dbReference type="ChEBI" id="CHEBI:15378"/>
        <dbReference type="ChEBI" id="CHEBI:29999"/>
        <dbReference type="ChEBI" id="CHEBI:30616"/>
        <dbReference type="ChEBI" id="CHEBI:83421"/>
        <dbReference type="ChEBI" id="CHEBI:456216"/>
        <dbReference type="EC" id="2.7.11.1"/>
    </reaction>
</comment>
<keyword evidence="10" id="KW-0812">Transmembrane</keyword>
<dbReference type="PANTHER" id="PTHR22967">
    <property type="entry name" value="SERINE/THREONINE PROTEIN KINASE"/>
    <property type="match status" value="1"/>
</dbReference>
<feature type="region of interest" description="Disordered" evidence="9">
    <location>
        <begin position="1"/>
        <end position="35"/>
    </location>
</feature>
<dbReference type="Pfam" id="PF00069">
    <property type="entry name" value="Pkinase"/>
    <property type="match status" value="1"/>
</dbReference>
<dbReference type="GO" id="GO:2000369">
    <property type="term" value="P:regulation of clathrin-dependent endocytosis"/>
    <property type="evidence" value="ECO:0007669"/>
    <property type="project" value="TreeGrafter"/>
</dbReference>
<keyword evidence="6" id="KW-0067">ATP-binding</keyword>
<keyword evidence="12" id="KW-1185">Reference proteome</keyword>
<dbReference type="InterPro" id="IPR011009">
    <property type="entry name" value="Kinase-like_dom_sf"/>
</dbReference>
<feature type="compositionally biased region" description="Basic and acidic residues" evidence="9">
    <location>
        <begin position="23"/>
        <end position="35"/>
    </location>
</feature>
<evidence type="ECO:0000313" key="12">
    <source>
        <dbReference type="Proteomes" id="UP000095283"/>
    </source>
</evidence>
<protein>
    <recommendedName>
        <fullName evidence="1">non-specific serine/threonine protein kinase</fullName>
        <ecNumber evidence="1">2.7.11.1</ecNumber>
    </recommendedName>
</protein>
<keyword evidence="10" id="KW-0472">Membrane</keyword>
<dbReference type="InterPro" id="IPR000719">
    <property type="entry name" value="Prot_kinase_dom"/>
</dbReference>
<dbReference type="GO" id="GO:0004674">
    <property type="term" value="F:protein serine/threonine kinase activity"/>
    <property type="evidence" value="ECO:0007669"/>
    <property type="project" value="UniProtKB-KW"/>
</dbReference>
<dbReference type="Proteomes" id="UP000095283">
    <property type="component" value="Unplaced"/>
</dbReference>
<name>A0A1I7XDI5_HETBA</name>
<comment type="catalytic activity">
    <reaction evidence="7">
        <text>L-threonyl-[protein] + ATP = O-phospho-L-threonyl-[protein] + ADP + H(+)</text>
        <dbReference type="Rhea" id="RHEA:46608"/>
        <dbReference type="Rhea" id="RHEA-COMP:11060"/>
        <dbReference type="Rhea" id="RHEA-COMP:11605"/>
        <dbReference type="ChEBI" id="CHEBI:15378"/>
        <dbReference type="ChEBI" id="CHEBI:30013"/>
        <dbReference type="ChEBI" id="CHEBI:30616"/>
        <dbReference type="ChEBI" id="CHEBI:61977"/>
        <dbReference type="ChEBI" id="CHEBI:456216"/>
        <dbReference type="EC" id="2.7.11.1"/>
    </reaction>
</comment>
<dbReference type="Gene3D" id="1.10.510.10">
    <property type="entry name" value="Transferase(Phosphotransferase) domain 1"/>
    <property type="match status" value="1"/>
</dbReference>
<accession>A0A1I7XDI5</accession>
<dbReference type="SUPFAM" id="SSF56112">
    <property type="entry name" value="Protein kinase-like (PK-like)"/>
    <property type="match status" value="1"/>
</dbReference>
<dbReference type="AlphaFoldDB" id="A0A1I7XDI5"/>
<dbReference type="GO" id="GO:0035612">
    <property type="term" value="F:AP-2 adaptor complex binding"/>
    <property type="evidence" value="ECO:0007669"/>
    <property type="project" value="TreeGrafter"/>
</dbReference>
<dbReference type="GO" id="GO:0045747">
    <property type="term" value="P:positive regulation of Notch signaling pathway"/>
    <property type="evidence" value="ECO:0007669"/>
    <property type="project" value="TreeGrafter"/>
</dbReference>
<evidence type="ECO:0000256" key="2">
    <source>
        <dbReference type="ARBA" id="ARBA00022527"/>
    </source>
</evidence>
<keyword evidence="4" id="KW-0547">Nucleotide-binding</keyword>
<dbReference type="WBParaSite" id="Hba_15765">
    <property type="protein sequence ID" value="Hba_15765"/>
    <property type="gene ID" value="Hba_15765"/>
</dbReference>
<evidence type="ECO:0000256" key="7">
    <source>
        <dbReference type="ARBA" id="ARBA00047899"/>
    </source>
</evidence>
<keyword evidence="10" id="KW-1133">Transmembrane helix</keyword>
<evidence type="ECO:0000256" key="1">
    <source>
        <dbReference type="ARBA" id="ARBA00012513"/>
    </source>
</evidence>
<evidence type="ECO:0000259" key="11">
    <source>
        <dbReference type="PROSITE" id="PS50011"/>
    </source>
</evidence>
<evidence type="ECO:0000313" key="13">
    <source>
        <dbReference type="WBParaSite" id="Hba_15765"/>
    </source>
</evidence>
<keyword evidence="5" id="KW-0418">Kinase</keyword>